<proteinExistence type="predicted"/>
<gene>
    <name evidence="1" type="ORF">POL67_26765</name>
</gene>
<accession>A0ABT5EUU3</accession>
<comment type="caution">
    <text evidence="1">The sequence shown here is derived from an EMBL/GenBank/DDBJ whole genome shotgun (WGS) entry which is preliminary data.</text>
</comment>
<evidence type="ECO:0000313" key="2">
    <source>
        <dbReference type="Proteomes" id="UP001221411"/>
    </source>
</evidence>
<protein>
    <submittedName>
        <fullName evidence="1">Uncharacterized protein</fullName>
    </submittedName>
</protein>
<dbReference type="EMBL" id="JAQNDO010000001">
    <property type="protein sequence ID" value="MDC0744963.1"/>
    <property type="molecule type" value="Genomic_DNA"/>
</dbReference>
<reference evidence="1 2" key="1">
    <citation type="submission" date="2022-11" db="EMBL/GenBank/DDBJ databases">
        <title>Minimal conservation of predation-associated metabolite biosynthetic gene clusters underscores biosynthetic potential of Myxococcota including descriptions for ten novel species: Archangium lansinium sp. nov., Myxococcus landrumus sp. nov., Nannocystis bai.</title>
        <authorList>
            <person name="Ahearne A."/>
            <person name="Stevens C."/>
            <person name="Dowd S."/>
        </authorList>
    </citation>
    <scope>NUCLEOTIDE SEQUENCE [LARGE SCALE GENOMIC DNA]</scope>
    <source>
        <strain evidence="1 2">RJM3</strain>
    </source>
</reference>
<organism evidence="1 2">
    <name type="scientific">Polyangium mundeleinium</name>
    <dbReference type="NCBI Taxonomy" id="2995306"/>
    <lineage>
        <taxon>Bacteria</taxon>
        <taxon>Pseudomonadati</taxon>
        <taxon>Myxococcota</taxon>
        <taxon>Polyangia</taxon>
        <taxon>Polyangiales</taxon>
        <taxon>Polyangiaceae</taxon>
        <taxon>Polyangium</taxon>
    </lineage>
</organism>
<sequence>MDHYADQMGKATQRDVDDDAAGGAWPIFFAPSVGFIQCLDPYTILGIAEDTPQHELEAQFPHADARREAVSIDHAAMWILSDSARRLAWHLLRCPKKPPSAWAFVWARFNGRARRATAAYLLDEAVWRELNGFHEEELDALWSKVHRAFDVLEVRADVEADLCALAARLGMDNPAALAQRVVRALSDFLPSMHALLAALSKNEVRQALHTWHIAANKRGLPFVSASLGHIAYLRRAPLRAALGRARAAAKRKQIVTALQGYLQVARGLHPAEHAARRRLAFEVGERGMKLRPLITSLPPSRAFEALELVRALGETTAFDARMLSLVGTIHAYLAHHASRLEDLDRATLHFLSAGVCDPDNPFLAELDDDQVLHLTAAGLTWSVSGPHGPHFLQMLDQASAVLAHDETNHPAAIDRYHRDWADCVDLVIRLDLDLPIRPALAAALTLGKELREGRERGQAFSITRCCIQGNHPELVDVPWSHIEVAMATDAPLTVASLAAALPAPPPPLESLDPGAAMVALAGERLRDRATNHPHRFRMATSLRLLGGATSRRRRVYKTLSAGVGELSLEYKAYLVICMVLCLACLGRASYMAVRGVLRDAAYEDLCMAATAEDTAAMGDAARTFLDDTPQDVFDYRTLDVLELHARVLLREISRAAREHRQADVERLTAEARALEARASVEASAWSSFGGGQ</sequence>
<dbReference type="RefSeq" id="WP_271922026.1">
    <property type="nucleotide sequence ID" value="NZ_JAQNDO010000001.1"/>
</dbReference>
<dbReference type="Proteomes" id="UP001221411">
    <property type="component" value="Unassembled WGS sequence"/>
</dbReference>
<keyword evidence="2" id="KW-1185">Reference proteome</keyword>
<name>A0ABT5EUU3_9BACT</name>
<evidence type="ECO:0000313" key="1">
    <source>
        <dbReference type="EMBL" id="MDC0744963.1"/>
    </source>
</evidence>